<feature type="compositionally biased region" description="Polar residues" evidence="2">
    <location>
        <begin position="417"/>
        <end position="432"/>
    </location>
</feature>
<dbReference type="AlphaFoldDB" id="J7G0G4"/>
<feature type="compositionally biased region" description="Basic and acidic residues" evidence="2">
    <location>
        <begin position="1057"/>
        <end position="1066"/>
    </location>
</feature>
<feature type="signal peptide" evidence="3">
    <location>
        <begin position="1"/>
        <end position="16"/>
    </location>
</feature>
<gene>
    <name evidence="4" type="primary">VMP136</name>
</gene>
<feature type="compositionally biased region" description="Polar residues" evidence="2">
    <location>
        <begin position="1067"/>
        <end position="1080"/>
    </location>
</feature>
<organism evidence="4">
    <name type="scientific">Heliconius melpomene</name>
    <name type="common">Postman butterfly</name>
    <dbReference type="NCBI Taxonomy" id="34740"/>
    <lineage>
        <taxon>Eukaryota</taxon>
        <taxon>Metazoa</taxon>
        <taxon>Ecdysozoa</taxon>
        <taxon>Arthropoda</taxon>
        <taxon>Hexapoda</taxon>
        <taxon>Insecta</taxon>
        <taxon>Pterygota</taxon>
        <taxon>Neoptera</taxon>
        <taxon>Endopterygota</taxon>
        <taxon>Lepidoptera</taxon>
        <taxon>Glossata</taxon>
        <taxon>Ditrysia</taxon>
        <taxon>Papilionoidea</taxon>
        <taxon>Nymphalidae</taxon>
        <taxon>Heliconiinae</taxon>
        <taxon>Heliconiini</taxon>
        <taxon>Heliconius</taxon>
    </lineage>
</organism>
<feature type="region of interest" description="Disordered" evidence="2">
    <location>
        <begin position="587"/>
        <end position="611"/>
    </location>
</feature>
<feature type="compositionally biased region" description="Basic and acidic residues" evidence="2">
    <location>
        <begin position="529"/>
        <end position="542"/>
    </location>
</feature>
<name>J7G0G4_HELME</name>
<feature type="compositionally biased region" description="Basic and acidic residues" evidence="2">
    <location>
        <begin position="550"/>
        <end position="559"/>
    </location>
</feature>
<feature type="chain" id="PRO_5003792258" evidence="3">
    <location>
        <begin position="17"/>
        <end position="1194"/>
    </location>
</feature>
<sequence length="1194" mass="136284">MKTIILLCCLATFARAIPTLIKGTIHELGSTFHEPSATIKREKKSPLHDSVHEEISDHEKEISPSNMGLKSHIVAPVFEGRSLGFKKPLIIKKKFGYHLFRDSDEEMEYGDPHENCRKQVKVKLCDDESSVNVNKLSKSTKSAGLDISEKEVEHSIKMAKEAVENLQRNIQKMEESSMKLRENSKHENLATDTEVQEDIETARKALEHITQNFETLESMESPRMHEDILTPKSTDDERLAQWKDAIENIHKNLEIARNIEDALRFESLNSFSAENSAATKLTDSEMSEIGQHEFQGKSNNDFLDDSQSELKSDKNDYEEQKVETLPDSPNAKSSSLEEQRVENNDDLFTSTSNNKEFNIELHSDNLKQEKAAADLVDDNMEKEVLLNDEPRMVNLEEQLLESKNAEEVIEDHPRTLNAPNTQSTGKSSLSDSTFEHLEKQASTEIEYKENPYLAKEADNENTKLGENVDHKPESKSSEADLQVQEEIQELFSIDKPNYDNMDDLFMPKEAINIDKTLDELTNTYTHDTHEKNADDQQNEEKQLSISLSKQSDDEIKMRESLDISTIPKENKLYTEIKHTSNTFDELSSDKLFRSENMESSQGTTNEDTEETSHLQGKHAIVKPASLITPINLNKEQTMNDHLSTTLAEHDTMGRTITEDLDSQGTNMVRSVLETNNFNTDDAAVPTITHSFNTQKEHLNTKINREENIVNENNDLHTLRSTQENEFETKNHNLKKEQNKINEKMDMRMAEDHTKPQSLLGNQALYDSKILDLTHLIPNSDNIDSKFKVATDTNIESLLAVKNNPSDQHVHVNKDLFSIRNTGDFGMERESAKNVDQHESHFMQKPMHRPPFVPMKEQGDGLPQEFKSASNIHDDKRLLTPPNNNGLDINQRLFNGKQGVRMTEESNMEEYLSQNRNLQVAPTGRWSEDRKLMDGDSSLGFKSATNLMPNGNSFLKPSTGAGRYNEDQMTKEQTNMRMNEGRYTGQQYNYNNNHQFYDMPPMEYMEEKKHFTQLYPNVPEFQNNRYRPYMQQHGHGYMNRVNQLESDNNHDLSPLPPRNHDQMHSMRENSMSELDSSMQPSNQMNMRDNGLQWGHHHGTSRTAFGSSLPIAGLSPGAVGVFPTANTGCGIPLMLSCSPSVVSGSLAKTHPSFPAFRSDDDIMYYMKRDAKNIDETPVKIQRTPFNHKSEMILNKH</sequence>
<protein>
    <submittedName>
        <fullName evidence="4">VMP136</fullName>
    </submittedName>
</protein>
<feature type="compositionally biased region" description="Basic and acidic residues" evidence="2">
    <location>
        <begin position="433"/>
        <end position="478"/>
    </location>
</feature>
<proteinExistence type="predicted"/>
<keyword evidence="3" id="KW-0732">Signal</keyword>
<feature type="region of interest" description="Disordered" evidence="2">
    <location>
        <begin position="415"/>
        <end position="480"/>
    </location>
</feature>
<reference evidence="4" key="1">
    <citation type="submission" date="2012-05" db="EMBL/GenBank/DDBJ databases">
        <title>A Microsynteny Coding for Vitelline Membrane Proteins in Three Lepidopteran Insects.</title>
        <authorList>
            <person name="Xu Y.Sr."/>
            <person name="Xiang Z."/>
            <person name="He N."/>
        </authorList>
    </citation>
    <scope>NUCLEOTIDE SEQUENCE</scope>
</reference>
<feature type="compositionally biased region" description="Basic and acidic residues" evidence="2">
    <location>
        <begin position="587"/>
        <end position="596"/>
    </location>
</feature>
<feature type="region of interest" description="Disordered" evidence="2">
    <location>
        <begin position="293"/>
        <end position="352"/>
    </location>
</feature>
<evidence type="ECO:0000256" key="1">
    <source>
        <dbReference type="SAM" id="Coils"/>
    </source>
</evidence>
<feature type="compositionally biased region" description="Basic and acidic residues" evidence="2">
    <location>
        <begin position="308"/>
        <end position="324"/>
    </location>
</feature>
<keyword evidence="1" id="KW-0175">Coiled coil</keyword>
<feature type="coiled-coil region" evidence="1">
    <location>
        <begin position="149"/>
        <end position="259"/>
    </location>
</feature>
<accession>J7G0G4</accession>
<feature type="region of interest" description="Disordered" evidence="2">
    <location>
        <begin position="529"/>
        <end position="559"/>
    </location>
</feature>
<dbReference type="EMBL" id="JX121278">
    <property type="protein sequence ID" value="AFP58807.1"/>
    <property type="molecule type" value="Genomic_DNA"/>
</dbReference>
<evidence type="ECO:0000256" key="2">
    <source>
        <dbReference type="SAM" id="MobiDB-lite"/>
    </source>
</evidence>
<evidence type="ECO:0000256" key="3">
    <source>
        <dbReference type="SAM" id="SignalP"/>
    </source>
</evidence>
<feature type="region of interest" description="Disordered" evidence="2">
    <location>
        <begin position="1045"/>
        <end position="1080"/>
    </location>
</feature>
<evidence type="ECO:0000313" key="4">
    <source>
        <dbReference type="EMBL" id="AFP58807.1"/>
    </source>
</evidence>